<dbReference type="RefSeq" id="WP_012966182.1">
    <property type="nucleotide sequence ID" value="NC_013849.1"/>
</dbReference>
<name>D3RZD0_FERPA</name>
<dbReference type="EMBL" id="CP001899">
    <property type="protein sequence ID" value="ADC65843.1"/>
    <property type="molecule type" value="Genomic_DNA"/>
</dbReference>
<dbReference type="eggNOG" id="arCOG05861">
    <property type="taxonomic scope" value="Archaea"/>
</dbReference>
<gene>
    <name evidence="1" type="ordered locus">Ferp_1699</name>
</gene>
<dbReference type="InterPro" id="IPR022121">
    <property type="entry name" value="Peptidase_M73_camelysin"/>
</dbReference>
<organism evidence="1 2">
    <name type="scientific">Ferroglobus placidus (strain DSM 10642 / AEDII12DO)</name>
    <dbReference type="NCBI Taxonomy" id="589924"/>
    <lineage>
        <taxon>Archaea</taxon>
        <taxon>Methanobacteriati</taxon>
        <taxon>Methanobacteriota</taxon>
        <taxon>Archaeoglobi</taxon>
        <taxon>Archaeoglobales</taxon>
        <taxon>Archaeoglobaceae</taxon>
        <taxon>Ferroglobus</taxon>
    </lineage>
</organism>
<dbReference type="AlphaFoldDB" id="D3RZD0"/>
<dbReference type="Proteomes" id="UP000002613">
    <property type="component" value="Chromosome"/>
</dbReference>
<dbReference type="PaxDb" id="589924-Ferp_1699"/>
<sequence length="195" mass="21844">MSNLKIFLFLFLLSSLVVYLIPNVLSAYALPIDEKEKEKAVKFCFETGETPPPFLQASNFAPGNVAEGTLKIANCGEKKSKRFGLSLSYSFFDPKGDSEAESFLSNITLIELKIGKENDLLYRNLLSEVEDLNGNGVKDLHDLSLSPVSVKYKVEPCGEESCEYHYLYIRVKFDESAGNEFQGDRVELNFTLMLG</sequence>
<keyword evidence="2" id="KW-1185">Reference proteome</keyword>
<accession>D3RZD0</accession>
<dbReference type="HOGENOM" id="CLU_1393533_0_0_2"/>
<dbReference type="GeneID" id="8779224"/>
<reference evidence="1 2" key="2">
    <citation type="journal article" date="2011" name="Stand. Genomic Sci.">
        <title>Complete genome sequence of Ferroglobus placidus AEDII12DO.</title>
        <authorList>
            <person name="Anderson I."/>
            <person name="Risso C."/>
            <person name="Holmes D."/>
            <person name="Lucas S."/>
            <person name="Copeland A."/>
            <person name="Lapidus A."/>
            <person name="Cheng J.F."/>
            <person name="Bruce D."/>
            <person name="Goodwin L."/>
            <person name="Pitluck S."/>
            <person name="Saunders E."/>
            <person name="Brettin T."/>
            <person name="Detter J.C."/>
            <person name="Han C."/>
            <person name="Tapia R."/>
            <person name="Larimer F."/>
            <person name="Land M."/>
            <person name="Hauser L."/>
            <person name="Woyke T."/>
            <person name="Lovley D."/>
            <person name="Kyrpides N."/>
            <person name="Ivanova N."/>
        </authorList>
    </citation>
    <scope>NUCLEOTIDE SEQUENCE [LARGE SCALE GENOMIC DNA]</scope>
    <source>
        <strain evidence="2">DSM 10642 / AEDII12DO</strain>
    </source>
</reference>
<dbReference type="Pfam" id="PF12389">
    <property type="entry name" value="Peptidase_M73"/>
    <property type="match status" value="1"/>
</dbReference>
<proteinExistence type="predicted"/>
<dbReference type="KEGG" id="fpl:Ferp_1699"/>
<dbReference type="STRING" id="589924.Ferp_1699"/>
<protein>
    <submittedName>
        <fullName evidence="1">Uncharacterized protein</fullName>
    </submittedName>
</protein>
<evidence type="ECO:0000313" key="2">
    <source>
        <dbReference type="Proteomes" id="UP000002613"/>
    </source>
</evidence>
<reference evidence="2" key="1">
    <citation type="submission" date="2010-02" db="EMBL/GenBank/DDBJ databases">
        <title>Complete sequence of Ferroglobus placidus DSM 10642.</title>
        <authorList>
            <consortium name="US DOE Joint Genome Institute"/>
            <person name="Lucas S."/>
            <person name="Copeland A."/>
            <person name="Lapidus A."/>
            <person name="Cheng J.-F."/>
            <person name="Bruce D."/>
            <person name="Goodwin L."/>
            <person name="Pitluck S."/>
            <person name="Saunders E."/>
            <person name="Brettin T."/>
            <person name="Detter J.C."/>
            <person name="Han C."/>
            <person name="Tapia R."/>
            <person name="Larimer F."/>
            <person name="Land M."/>
            <person name="Hauser L."/>
            <person name="Kyrpides N."/>
            <person name="Ivanova N."/>
            <person name="Holmes D."/>
            <person name="Lovley D."/>
            <person name="Kyrpides N."/>
            <person name="Anderson I.J."/>
            <person name="Woyke T."/>
        </authorList>
    </citation>
    <scope>NUCLEOTIDE SEQUENCE [LARGE SCALE GENOMIC DNA]</scope>
    <source>
        <strain evidence="2">DSM 10642 / AEDII12DO</strain>
    </source>
</reference>
<evidence type="ECO:0000313" key="1">
    <source>
        <dbReference type="EMBL" id="ADC65843.1"/>
    </source>
</evidence>